<accession>A0ABD3TWI0</accession>
<evidence type="ECO:0000313" key="3">
    <source>
        <dbReference type="Proteomes" id="UP001634394"/>
    </source>
</evidence>
<proteinExistence type="predicted"/>
<dbReference type="EMBL" id="JBJQND010000017">
    <property type="protein sequence ID" value="KAL3841427.1"/>
    <property type="molecule type" value="Genomic_DNA"/>
</dbReference>
<sequence>MDDFVPSWKKKDPCAYMYRPPVIKPNYGNIKKRSVLPKTHVSHVILFNNTMPVQMLNNHLKHIETDRHRINELMEIQKQTFIHKQMKRHMIHVRCARKYDIMPQSYIDHKIPIPLPIMIRKKIEARKNLIATTYGEAHENRRMQKNEHLEVLGTGEVLKLPDIERPYISHTQSRVIPHKITIRNKLPPISAMFRHPRDDPRFQHLTEILTPNLGEKDDYLELSPSYESLKKFLDSQRSFSSQRNFKEPKQSSSRRSSSFAEIMSNTSSVPYFLSSKR</sequence>
<feature type="region of interest" description="Disordered" evidence="1">
    <location>
        <begin position="237"/>
        <end position="260"/>
    </location>
</feature>
<organism evidence="2 3">
    <name type="scientific">Sinanodonta woodiana</name>
    <name type="common">Chinese pond mussel</name>
    <name type="synonym">Anodonta woodiana</name>
    <dbReference type="NCBI Taxonomy" id="1069815"/>
    <lineage>
        <taxon>Eukaryota</taxon>
        <taxon>Metazoa</taxon>
        <taxon>Spiralia</taxon>
        <taxon>Lophotrochozoa</taxon>
        <taxon>Mollusca</taxon>
        <taxon>Bivalvia</taxon>
        <taxon>Autobranchia</taxon>
        <taxon>Heteroconchia</taxon>
        <taxon>Palaeoheterodonta</taxon>
        <taxon>Unionida</taxon>
        <taxon>Unionoidea</taxon>
        <taxon>Unionidae</taxon>
        <taxon>Unioninae</taxon>
        <taxon>Sinanodonta</taxon>
    </lineage>
</organism>
<gene>
    <name evidence="2" type="ORF">ACJMK2_019579</name>
</gene>
<reference evidence="2 3" key="1">
    <citation type="submission" date="2024-11" db="EMBL/GenBank/DDBJ databases">
        <title>Chromosome-level genome assembly of the freshwater bivalve Anodonta woodiana.</title>
        <authorList>
            <person name="Chen X."/>
        </authorList>
    </citation>
    <scope>NUCLEOTIDE SEQUENCE [LARGE SCALE GENOMIC DNA]</scope>
    <source>
        <strain evidence="2">MN2024</strain>
        <tissue evidence="2">Gills</tissue>
    </source>
</reference>
<name>A0ABD3TWI0_SINWO</name>
<comment type="caution">
    <text evidence="2">The sequence shown here is derived from an EMBL/GenBank/DDBJ whole genome shotgun (WGS) entry which is preliminary data.</text>
</comment>
<protein>
    <submittedName>
        <fullName evidence="2">Uncharacterized protein</fullName>
    </submittedName>
</protein>
<dbReference type="AlphaFoldDB" id="A0ABD3TWI0"/>
<keyword evidence="3" id="KW-1185">Reference proteome</keyword>
<evidence type="ECO:0000313" key="2">
    <source>
        <dbReference type="EMBL" id="KAL3841427.1"/>
    </source>
</evidence>
<evidence type="ECO:0000256" key="1">
    <source>
        <dbReference type="SAM" id="MobiDB-lite"/>
    </source>
</evidence>
<dbReference type="Proteomes" id="UP001634394">
    <property type="component" value="Unassembled WGS sequence"/>
</dbReference>